<dbReference type="OMA" id="NKPNPGQ"/>
<dbReference type="RefSeq" id="XP_003172869.1">
    <property type="nucleotide sequence ID" value="XM_003172821.1"/>
</dbReference>
<gene>
    <name evidence="8" type="ORF">MGYG_05451</name>
</gene>
<dbReference type="InterPro" id="IPR009880">
    <property type="entry name" value="Glyoxal_oxidase_N"/>
</dbReference>
<dbReference type="SUPFAM" id="SSF57016">
    <property type="entry name" value="Plant lectins/antimicrobial peptides"/>
    <property type="match status" value="1"/>
</dbReference>
<dbReference type="Gene3D" id="3.30.60.10">
    <property type="entry name" value="Endochitinase-like"/>
    <property type="match status" value="1"/>
</dbReference>
<dbReference type="CDD" id="cd11618">
    <property type="entry name" value="ChtBD1_1"/>
    <property type="match status" value="1"/>
</dbReference>
<dbReference type="HOGENOM" id="CLU_009630_1_1_1"/>
<proteinExistence type="predicted"/>
<dbReference type="Proteomes" id="UP000002669">
    <property type="component" value="Unassembled WGS sequence"/>
</dbReference>
<dbReference type="EMBL" id="DS989825">
    <property type="protein sequence ID" value="EFR02458.1"/>
    <property type="molecule type" value="Genomic_DNA"/>
</dbReference>
<feature type="compositionally biased region" description="Basic and acidic residues" evidence="5">
    <location>
        <begin position="814"/>
        <end position="842"/>
    </location>
</feature>
<feature type="chain" id="PRO_5012113073" evidence="6">
    <location>
        <begin position="16"/>
        <end position="857"/>
    </location>
</feature>
<reference evidence="9" key="1">
    <citation type="journal article" date="2012" name="MBio">
        <title>Comparative genome analysis of Trichophyton rubrum and related dermatophytes reveals candidate genes involved in infection.</title>
        <authorList>
            <person name="Martinez D.A."/>
            <person name="Oliver B.G."/>
            <person name="Graeser Y."/>
            <person name="Goldberg J.M."/>
            <person name="Li W."/>
            <person name="Martinez-Rossi N.M."/>
            <person name="Monod M."/>
            <person name="Shelest E."/>
            <person name="Barton R.C."/>
            <person name="Birch E."/>
            <person name="Brakhage A.A."/>
            <person name="Chen Z."/>
            <person name="Gurr S.J."/>
            <person name="Heiman D."/>
            <person name="Heitman J."/>
            <person name="Kosti I."/>
            <person name="Rossi A."/>
            <person name="Saif S."/>
            <person name="Samalova M."/>
            <person name="Saunders C.W."/>
            <person name="Shea T."/>
            <person name="Summerbell R.C."/>
            <person name="Xu J."/>
            <person name="Young S."/>
            <person name="Zeng Q."/>
            <person name="Birren B.W."/>
            <person name="Cuomo C.A."/>
            <person name="White T.C."/>
        </authorList>
    </citation>
    <scope>NUCLEOTIDE SEQUENCE [LARGE SCALE GENOMIC DNA]</scope>
    <source>
        <strain evidence="9">ATCC MYA-4604 / CBS 118893</strain>
    </source>
</reference>
<dbReference type="Gene3D" id="2.130.10.80">
    <property type="entry name" value="Galactose oxidase/kelch, beta-propeller"/>
    <property type="match status" value="1"/>
</dbReference>
<feature type="compositionally biased region" description="Low complexity" evidence="5">
    <location>
        <begin position="147"/>
        <end position="162"/>
    </location>
</feature>
<feature type="region of interest" description="Disordered" evidence="5">
    <location>
        <begin position="47"/>
        <end position="85"/>
    </location>
</feature>
<dbReference type="Pfam" id="PF00187">
    <property type="entry name" value="Chitin_bind_1"/>
    <property type="match status" value="1"/>
</dbReference>
<comment type="caution">
    <text evidence="4">Lacks conserved residue(s) required for the propagation of feature annotation.</text>
</comment>
<dbReference type="Gene3D" id="2.60.40.10">
    <property type="entry name" value="Immunoglobulins"/>
    <property type="match status" value="1"/>
</dbReference>
<dbReference type="InterPro" id="IPR036861">
    <property type="entry name" value="Endochitinase-like_sf"/>
</dbReference>
<dbReference type="Pfam" id="PF09118">
    <property type="entry name" value="GO-like_E_set"/>
    <property type="match status" value="1"/>
</dbReference>
<feature type="region of interest" description="Disordered" evidence="5">
    <location>
        <begin position="123"/>
        <end position="182"/>
    </location>
</feature>
<dbReference type="SUPFAM" id="SSF50965">
    <property type="entry name" value="Galactose oxidase, central domain"/>
    <property type="match status" value="1"/>
</dbReference>
<feature type="disulfide bond" evidence="4">
    <location>
        <begin position="205"/>
        <end position="219"/>
    </location>
</feature>
<dbReference type="CDD" id="cd02851">
    <property type="entry name" value="E_set_GO_C"/>
    <property type="match status" value="1"/>
</dbReference>
<feature type="region of interest" description="Disordered" evidence="5">
    <location>
        <begin position="763"/>
        <end position="857"/>
    </location>
</feature>
<name>E4UW10_ARTGP</name>
<evidence type="ECO:0000256" key="3">
    <source>
        <dbReference type="ARBA" id="ARBA00023026"/>
    </source>
</evidence>
<dbReference type="InterPro" id="IPR001002">
    <property type="entry name" value="Chitin-bd_1"/>
</dbReference>
<feature type="domain" description="Chitin-binding type-1" evidence="7">
    <location>
        <begin position="185"/>
        <end position="230"/>
    </location>
</feature>
<feature type="compositionally biased region" description="Polar residues" evidence="5">
    <location>
        <begin position="60"/>
        <end position="69"/>
    </location>
</feature>
<dbReference type="InterPro" id="IPR011043">
    <property type="entry name" value="Gal_Oxase/kelch_b-propeller"/>
</dbReference>
<dbReference type="InterPro" id="IPR013783">
    <property type="entry name" value="Ig-like_fold"/>
</dbReference>
<sequence length="857" mass="93039">MKGILLALLVCAAEAHIIFEHAPLSCDPILPAFQGCLRGQRCSRHGKCESSHRPEDEIQPPQSDSTAEITQRDSEVEYAPGKCRGDAGEGEAGIAADCFMKHPSHLIDEDDVTQKAARPHLRRPFWRPPFRPKPKVSITGTNRIKLPTPTASATPTSTSTSTGQPQPQLPKPSMPSGPLGNVTTDGTCGSTHGDTVCGNWFYGSCCSAYGFCGNSTAHCGLGCQSGPCINGPALIPIAPLSYHPFKIPGTFTTVGRSGVPAMMAILMPNGKVAFADKIENYTELILPNGQFAYSSEYDPVTNDVVALEYKTNAFCAGGTVLADGRALSVGGNGPLNFIDPTVKDGFKGIRYLERKFDDPKAEEGWIEPGHSLSSARWYPSVQTMPDGRIFVASGSLNGLNPTNSDNNNPTYELLDRDGFPHGNSVVMSILEKNQPYYMYPFLHLLKDGNLFVFVSKSSQIFNVETDTIVKTLPDLRGDFRTYPNTGGSVMFPLSSANGWEPEIMICGGGAYPDINSPTDASCGRIKPLSENPTWEVESMPSERVMVEGTLLPDGTIIWLNGCSRGAQGFGIAKDPVYDPWIYNPHASNLERWAVGGSSTIARMYHSVALLLLDGTVMVAGSNPVEQPVLVPNPKDPKTAYVTEFRVEIYTPHYLSGKKATQRPFDVVLSNRHLVANGGAFTVKFNIHKDAIDLHVVLYQGGFVTHSLHMGHRMLYLDYTGWKAGEAEQTVEVAMPPDSNIAPPGAYVIYIVVDGVPSMGQFVMVDNPAPAGDKPKEGDKLNGKDTEVQEKQDQQLDEAKANKTVEEGNGMPKNGTEKDDKKGKDKDKQGTDDGKKGKEKENGEEKDEEEEDEVEEED</sequence>
<dbReference type="InterPro" id="IPR015202">
    <property type="entry name" value="GO-like_E_set"/>
</dbReference>
<feature type="compositionally biased region" description="Basic and acidic residues" evidence="5">
    <location>
        <begin position="772"/>
        <end position="805"/>
    </location>
</feature>
<dbReference type="PROSITE" id="PS50941">
    <property type="entry name" value="CHIT_BIND_I_2"/>
    <property type="match status" value="1"/>
</dbReference>
<dbReference type="InParanoid" id="E4UW10"/>
<dbReference type="SUPFAM" id="SSF81296">
    <property type="entry name" value="E set domains"/>
    <property type="match status" value="1"/>
</dbReference>
<dbReference type="OrthoDB" id="2019572at2759"/>
<feature type="compositionally biased region" description="Basic residues" evidence="5">
    <location>
        <begin position="123"/>
        <end position="134"/>
    </location>
</feature>
<dbReference type="SMART" id="SM00270">
    <property type="entry name" value="ChtBD1"/>
    <property type="match status" value="1"/>
</dbReference>
<dbReference type="GO" id="GO:0008061">
    <property type="term" value="F:chitin binding"/>
    <property type="evidence" value="ECO:0007669"/>
    <property type="project" value="UniProtKB-UniRule"/>
</dbReference>
<feature type="compositionally biased region" description="Basic and acidic residues" evidence="5">
    <location>
        <begin position="47"/>
        <end position="56"/>
    </location>
</feature>
<dbReference type="STRING" id="535722.E4UW10"/>
<dbReference type="Pfam" id="PF07250">
    <property type="entry name" value="Glyoxal_oxid_N"/>
    <property type="match status" value="1"/>
</dbReference>
<keyword evidence="4" id="KW-1015">Disulfide bond</keyword>
<evidence type="ECO:0000256" key="2">
    <source>
        <dbReference type="ARBA" id="ARBA00022729"/>
    </source>
</evidence>
<evidence type="ECO:0000256" key="1">
    <source>
        <dbReference type="ARBA" id="ARBA00022669"/>
    </source>
</evidence>
<evidence type="ECO:0000313" key="8">
    <source>
        <dbReference type="EMBL" id="EFR02458.1"/>
    </source>
</evidence>
<evidence type="ECO:0000256" key="6">
    <source>
        <dbReference type="SAM" id="SignalP"/>
    </source>
</evidence>
<dbReference type="InterPro" id="IPR037293">
    <property type="entry name" value="Gal_Oxidase_central_sf"/>
</dbReference>
<evidence type="ECO:0000256" key="5">
    <source>
        <dbReference type="SAM" id="MobiDB-lite"/>
    </source>
</evidence>
<protein>
    <submittedName>
        <fullName evidence="8">Glyoxal oxidase</fullName>
    </submittedName>
</protein>
<dbReference type="AlphaFoldDB" id="E4UW10"/>
<dbReference type="PANTHER" id="PTHR32208:SF21">
    <property type="entry name" value="LOW QUALITY PROTEIN: ALDEHYDE OXIDASE GLOX-LIKE"/>
    <property type="match status" value="1"/>
</dbReference>
<dbReference type="eggNOG" id="ENOG502QPS4">
    <property type="taxonomic scope" value="Eukaryota"/>
</dbReference>
<keyword evidence="3" id="KW-0843">Virulence</keyword>
<evidence type="ECO:0000256" key="4">
    <source>
        <dbReference type="PROSITE-ProRule" id="PRU00261"/>
    </source>
</evidence>
<dbReference type="InterPro" id="IPR014756">
    <property type="entry name" value="Ig_E-set"/>
</dbReference>
<feature type="signal peptide" evidence="6">
    <location>
        <begin position="1"/>
        <end position="15"/>
    </location>
</feature>
<keyword evidence="9" id="KW-1185">Reference proteome</keyword>
<dbReference type="GeneID" id="10028145"/>
<evidence type="ECO:0000259" key="7">
    <source>
        <dbReference type="PROSITE" id="PS50941"/>
    </source>
</evidence>
<accession>E4UW10</accession>
<keyword evidence="1 4" id="KW-0147">Chitin-binding</keyword>
<dbReference type="PANTHER" id="PTHR32208">
    <property type="entry name" value="SECRETED PROTEIN-RELATED"/>
    <property type="match status" value="1"/>
</dbReference>
<organism evidence="9">
    <name type="scientific">Arthroderma gypseum (strain ATCC MYA-4604 / CBS 118893)</name>
    <name type="common">Microsporum gypseum</name>
    <dbReference type="NCBI Taxonomy" id="535722"/>
    <lineage>
        <taxon>Eukaryota</taxon>
        <taxon>Fungi</taxon>
        <taxon>Dikarya</taxon>
        <taxon>Ascomycota</taxon>
        <taxon>Pezizomycotina</taxon>
        <taxon>Eurotiomycetes</taxon>
        <taxon>Eurotiomycetidae</taxon>
        <taxon>Onygenales</taxon>
        <taxon>Arthrodermataceae</taxon>
        <taxon>Nannizzia</taxon>
    </lineage>
</organism>
<keyword evidence="2 6" id="KW-0732">Signal</keyword>
<evidence type="ECO:0000313" key="9">
    <source>
        <dbReference type="Proteomes" id="UP000002669"/>
    </source>
</evidence>
<feature type="compositionally biased region" description="Acidic residues" evidence="5">
    <location>
        <begin position="843"/>
        <end position="857"/>
    </location>
</feature>
<dbReference type="VEuPathDB" id="FungiDB:MGYG_05451"/>